<keyword evidence="1" id="KW-0863">Zinc-finger</keyword>
<dbReference type="InterPro" id="IPR000315">
    <property type="entry name" value="Znf_B-box"/>
</dbReference>
<dbReference type="PROSITE" id="PS50119">
    <property type="entry name" value="ZF_BBOX"/>
    <property type="match status" value="1"/>
</dbReference>
<keyword evidence="1" id="KW-0479">Metal-binding</keyword>
<keyword evidence="1" id="KW-0862">Zinc</keyword>
<dbReference type="CDD" id="cd19757">
    <property type="entry name" value="Bbox1"/>
    <property type="match status" value="1"/>
</dbReference>
<dbReference type="GO" id="GO:0008270">
    <property type="term" value="F:zinc ion binding"/>
    <property type="evidence" value="ECO:0007669"/>
    <property type="project" value="UniProtKB-KW"/>
</dbReference>
<gene>
    <name evidence="4" type="ORF">CCAE0312_LOCUS389</name>
</gene>
<reference evidence="4" key="1">
    <citation type="submission" date="2021-01" db="EMBL/GenBank/DDBJ databases">
        <authorList>
            <person name="Corre E."/>
            <person name="Pelletier E."/>
            <person name="Niang G."/>
            <person name="Scheremetjew M."/>
            <person name="Finn R."/>
            <person name="Kale V."/>
            <person name="Holt S."/>
            <person name="Cochrane G."/>
            <person name="Meng A."/>
            <person name="Brown T."/>
            <person name="Cohen L."/>
        </authorList>
    </citation>
    <scope>NUCLEOTIDE SEQUENCE</scope>
    <source>
        <strain evidence="4">SAG 36.94</strain>
    </source>
</reference>
<evidence type="ECO:0000256" key="2">
    <source>
        <dbReference type="SAM" id="MobiDB-lite"/>
    </source>
</evidence>
<feature type="region of interest" description="Disordered" evidence="2">
    <location>
        <begin position="300"/>
        <end position="332"/>
    </location>
</feature>
<dbReference type="EMBL" id="HBGH01000769">
    <property type="protein sequence ID" value="CAD9221752.1"/>
    <property type="molecule type" value="Transcribed_RNA"/>
</dbReference>
<accession>A0A7S1XAZ2</accession>
<feature type="compositionally biased region" description="Basic residues" evidence="2">
    <location>
        <begin position="47"/>
        <end position="60"/>
    </location>
</feature>
<sequence length="384" mass="42461">MSRLVPVRALCDQCLREEGLRFCMDCSLTICEGCDDWLHEWKPTNSNRRKKGSPSKRQRGRREESEMEWSAQSREPQPEKNCGEFGEGEANSKAQTDIGLASSMLLSEALRKIALHRRVGISSSITALPFCGTCDQLPALVYCELEGLALCNSCDRRHHPSGGDGMHQRRPISVALAQRPARLVGSRNPDELASYGLVGQGHNSRPVMLSAALPRSCRSESLLGLDSLFDDCPGENGFDRIKVFQDPMSSRDRIHYERLYRENGWMEMDQRRLVPSGDEGYPSLSNLAKNSMLNSTQAISSLREGRSIRDNKKSKRTSPAGDLMNGGAHAKDSSVGIEQSAIDAMGLLEWKSAKEDELLFLGDLSFGDLPLDLADHTPSNASFS</sequence>
<feature type="domain" description="B box-type" evidence="3">
    <location>
        <begin position="126"/>
        <end position="172"/>
    </location>
</feature>
<dbReference type="SMART" id="SM00336">
    <property type="entry name" value="BBOX"/>
    <property type="match status" value="1"/>
</dbReference>
<evidence type="ECO:0000256" key="1">
    <source>
        <dbReference type="PROSITE-ProRule" id="PRU00024"/>
    </source>
</evidence>
<name>A0A7S1XAZ2_9RHOD</name>
<protein>
    <recommendedName>
        <fullName evidence="3">B box-type domain-containing protein</fullName>
    </recommendedName>
</protein>
<proteinExistence type="predicted"/>
<evidence type="ECO:0000259" key="3">
    <source>
        <dbReference type="PROSITE" id="PS50119"/>
    </source>
</evidence>
<evidence type="ECO:0000313" key="4">
    <source>
        <dbReference type="EMBL" id="CAD9221752.1"/>
    </source>
</evidence>
<dbReference type="AlphaFoldDB" id="A0A7S1XAZ2"/>
<feature type="region of interest" description="Disordered" evidence="2">
    <location>
        <begin position="45"/>
        <end position="91"/>
    </location>
</feature>
<organism evidence="4">
    <name type="scientific">Compsopogon caeruleus</name>
    <dbReference type="NCBI Taxonomy" id="31354"/>
    <lineage>
        <taxon>Eukaryota</taxon>
        <taxon>Rhodophyta</taxon>
        <taxon>Compsopogonophyceae</taxon>
        <taxon>Compsopogonales</taxon>
        <taxon>Compsopogonaceae</taxon>
        <taxon>Compsopogon</taxon>
    </lineage>
</organism>